<proteinExistence type="predicted"/>
<protein>
    <submittedName>
        <fullName evidence="1">Alpha/beta hydrolase</fullName>
    </submittedName>
</protein>
<dbReference type="EMBL" id="PGCL01000001">
    <property type="protein sequence ID" value="TAJ45696.1"/>
    <property type="molecule type" value="Genomic_DNA"/>
</dbReference>
<accession>A0A483CVK5</accession>
<dbReference type="Gene3D" id="3.40.50.1820">
    <property type="entry name" value="alpha/beta hydrolase"/>
    <property type="match status" value="1"/>
</dbReference>
<name>A0A483CVK5_9EURY</name>
<dbReference type="InterPro" id="IPR029058">
    <property type="entry name" value="AB_hydrolase_fold"/>
</dbReference>
<dbReference type="Proteomes" id="UP000292580">
    <property type="component" value="Unassembled WGS sequence"/>
</dbReference>
<evidence type="ECO:0000313" key="1">
    <source>
        <dbReference type="EMBL" id="TAJ45696.1"/>
    </source>
</evidence>
<dbReference type="PANTHER" id="PTHR22946:SF0">
    <property type="entry name" value="DIENELACTONE HYDROLASE DOMAIN-CONTAINING PROTEIN"/>
    <property type="match status" value="1"/>
</dbReference>
<dbReference type="SUPFAM" id="SSF53474">
    <property type="entry name" value="alpha/beta-Hydrolases"/>
    <property type="match status" value="1"/>
</dbReference>
<comment type="caution">
    <text evidence="1">The sequence shown here is derived from an EMBL/GenBank/DDBJ whole genome shotgun (WGS) entry which is preliminary data.</text>
</comment>
<keyword evidence="1" id="KW-0378">Hydrolase</keyword>
<dbReference type="PANTHER" id="PTHR22946">
    <property type="entry name" value="DIENELACTONE HYDROLASE DOMAIN-CONTAINING PROTEIN-RELATED"/>
    <property type="match status" value="1"/>
</dbReference>
<organism evidence="1 2">
    <name type="scientific">Methanofollis fontis</name>
    <dbReference type="NCBI Taxonomy" id="2052832"/>
    <lineage>
        <taxon>Archaea</taxon>
        <taxon>Methanobacteriati</taxon>
        <taxon>Methanobacteriota</taxon>
        <taxon>Stenosarchaea group</taxon>
        <taxon>Methanomicrobia</taxon>
        <taxon>Methanomicrobiales</taxon>
        <taxon>Methanomicrobiaceae</taxon>
        <taxon>Methanofollis</taxon>
    </lineage>
</organism>
<keyword evidence="2" id="KW-1185">Reference proteome</keyword>
<dbReference type="OrthoDB" id="117239at2157"/>
<dbReference type="PROSITE" id="PS51257">
    <property type="entry name" value="PROKAR_LIPOPROTEIN"/>
    <property type="match status" value="1"/>
</dbReference>
<reference evidence="1 2" key="1">
    <citation type="submission" date="2017-11" db="EMBL/GenBank/DDBJ databases">
        <title>Isolation and Characterization of Methanofollis Species from Methane Seep Offshore SW Taiwan.</title>
        <authorList>
            <person name="Teng N.-H."/>
            <person name="Lai M.-C."/>
            <person name="Chen S.-C."/>
        </authorList>
    </citation>
    <scope>NUCLEOTIDE SEQUENCE [LARGE SCALE GENOMIC DNA]</scope>
    <source>
        <strain evidence="1 2">FWC-SCC2</strain>
    </source>
</reference>
<gene>
    <name evidence="1" type="ORF">CUJ86_02985</name>
</gene>
<dbReference type="GO" id="GO:0016787">
    <property type="term" value="F:hydrolase activity"/>
    <property type="evidence" value="ECO:0007669"/>
    <property type="project" value="UniProtKB-KW"/>
</dbReference>
<evidence type="ECO:0000313" key="2">
    <source>
        <dbReference type="Proteomes" id="UP000292580"/>
    </source>
</evidence>
<sequence>MRRLAPLLLLLLVAAGCTGALETATSAVDDDGTLSLVVPVPAFSEQVLNESGGVTVSEIVLHRDIDIPCLLAAPETPEAAIVYAPGAGVLPAAHLERAIRYAEAGIAFCVVDIRGNGGGAAGHPFDLNSEFAAFAGGNQPQTHRIAADLIACREVLAERYPVPVWAMGSSNGGRYAELAAAADTDFAGYIGVSTSGFGRAGDDYGGDARRFLLSIDPSVSIASISPRPVLLFHATEDPVIPYADGQALFEAAAEPREFVPFNGTHGVNAEVDAGVMAVCV</sequence>
<dbReference type="InterPro" id="IPR050261">
    <property type="entry name" value="FrsA_esterase"/>
</dbReference>
<dbReference type="AlphaFoldDB" id="A0A483CVK5"/>
<dbReference type="RefSeq" id="WP_130646061.1">
    <property type="nucleotide sequence ID" value="NZ_PGCL01000001.1"/>
</dbReference>